<sequence>MSDELAAALRELAVRHETPPPVTAHEVRARAARRSRRRRATAAVGLVTAVGTLAVIALTPHGDAPDNDRRLPATAPDTPTPTVSTPRPAITTPRVLDLGRHTLTVGDRVMRVDSHFFDALPPGRELTVTARHEVLRLPQEAEAAKDAYFVKIPYVVELHTADRLPIYAGPLGFDTKALATLAPKASWIGLAPTDAEWLYTRSREGDRVTVTSTAVPGTREGGASVTPTTPPDRTVAPDRTVPQDRTVTGEPG</sequence>
<feature type="region of interest" description="Disordered" evidence="1">
    <location>
        <begin position="60"/>
        <end position="90"/>
    </location>
</feature>
<feature type="compositionally biased region" description="Low complexity" evidence="1">
    <location>
        <begin position="72"/>
        <end position="89"/>
    </location>
</feature>
<evidence type="ECO:0000256" key="2">
    <source>
        <dbReference type="SAM" id="Phobius"/>
    </source>
</evidence>
<name>A0ABW0UXV6_9ACTN</name>
<evidence type="ECO:0000256" key="1">
    <source>
        <dbReference type="SAM" id="MobiDB-lite"/>
    </source>
</evidence>
<comment type="caution">
    <text evidence="3">The sequence shown here is derived from an EMBL/GenBank/DDBJ whole genome shotgun (WGS) entry which is preliminary data.</text>
</comment>
<feature type="transmembrane region" description="Helical" evidence="2">
    <location>
        <begin position="40"/>
        <end position="59"/>
    </location>
</feature>
<evidence type="ECO:0008006" key="5">
    <source>
        <dbReference type="Google" id="ProtNLM"/>
    </source>
</evidence>
<keyword evidence="2" id="KW-0812">Transmembrane</keyword>
<accession>A0ABW0UXV6</accession>
<keyword evidence="2" id="KW-1133">Transmembrane helix</keyword>
<organism evidence="3 4">
    <name type="scientific">Streptomyces bullii</name>
    <dbReference type="NCBI Taxonomy" id="349910"/>
    <lineage>
        <taxon>Bacteria</taxon>
        <taxon>Bacillati</taxon>
        <taxon>Actinomycetota</taxon>
        <taxon>Actinomycetes</taxon>
        <taxon>Kitasatosporales</taxon>
        <taxon>Streptomycetaceae</taxon>
        <taxon>Streptomyces</taxon>
    </lineage>
</organism>
<evidence type="ECO:0000313" key="3">
    <source>
        <dbReference type="EMBL" id="MFC5637254.1"/>
    </source>
</evidence>
<keyword evidence="4" id="KW-1185">Reference proteome</keyword>
<proteinExistence type="predicted"/>
<feature type="region of interest" description="Disordered" evidence="1">
    <location>
        <begin position="208"/>
        <end position="252"/>
    </location>
</feature>
<dbReference type="RefSeq" id="WP_381026344.1">
    <property type="nucleotide sequence ID" value="NZ_JBHSNY010000009.1"/>
</dbReference>
<reference evidence="4" key="1">
    <citation type="journal article" date="2019" name="Int. J. Syst. Evol. Microbiol.">
        <title>The Global Catalogue of Microorganisms (GCM) 10K type strain sequencing project: providing services to taxonomists for standard genome sequencing and annotation.</title>
        <authorList>
            <consortium name="The Broad Institute Genomics Platform"/>
            <consortium name="The Broad Institute Genome Sequencing Center for Infectious Disease"/>
            <person name="Wu L."/>
            <person name="Ma J."/>
        </authorList>
    </citation>
    <scope>NUCLEOTIDE SEQUENCE [LARGE SCALE GENOMIC DNA]</scope>
    <source>
        <strain evidence="4">CGMCC 4.7248</strain>
    </source>
</reference>
<evidence type="ECO:0000313" key="4">
    <source>
        <dbReference type="Proteomes" id="UP001596154"/>
    </source>
</evidence>
<dbReference type="EMBL" id="JBHSNY010000009">
    <property type="protein sequence ID" value="MFC5637254.1"/>
    <property type="molecule type" value="Genomic_DNA"/>
</dbReference>
<protein>
    <recommendedName>
        <fullName evidence="5">L,D-transpeptidase catalytic domain</fullName>
    </recommendedName>
</protein>
<gene>
    <name evidence="3" type="ORF">ACFPZJ_26325</name>
</gene>
<dbReference type="Proteomes" id="UP001596154">
    <property type="component" value="Unassembled WGS sequence"/>
</dbReference>
<keyword evidence="2" id="KW-0472">Membrane</keyword>